<dbReference type="AlphaFoldDB" id="A0A7S2VZL9"/>
<evidence type="ECO:0008006" key="2">
    <source>
        <dbReference type="Google" id="ProtNLM"/>
    </source>
</evidence>
<gene>
    <name evidence="1" type="ORF">EANT1437_LOCUS2062</name>
</gene>
<sequence>MNDDYHQTYADVLVTIDVLSNDNGDYDSSTTKKLTDTRNGNIDKKTDNTFTHIPNAGYVGFDTFTYDICNANISVSSSATVNMTIITHPKTNDDYDETYVDVLVTIHILSNDNDDYT</sequence>
<dbReference type="EMBL" id="HBHI01004075">
    <property type="protein sequence ID" value="CAD9658260.1"/>
    <property type="molecule type" value="Transcribed_RNA"/>
</dbReference>
<reference evidence="1" key="1">
    <citation type="submission" date="2021-01" db="EMBL/GenBank/DDBJ databases">
        <authorList>
            <person name="Corre E."/>
            <person name="Pelletier E."/>
            <person name="Niang G."/>
            <person name="Scheremetjew M."/>
            <person name="Finn R."/>
            <person name="Kale V."/>
            <person name="Holt S."/>
            <person name="Cochrane G."/>
            <person name="Meng A."/>
            <person name="Brown T."/>
            <person name="Cohen L."/>
        </authorList>
    </citation>
    <scope>NUCLEOTIDE SEQUENCE</scope>
    <source>
        <strain evidence="1">CCMP1452</strain>
    </source>
</reference>
<name>A0A7S2VZL9_9STRA</name>
<protein>
    <recommendedName>
        <fullName evidence="2">Cadherin domain-containing protein</fullName>
    </recommendedName>
</protein>
<organism evidence="1">
    <name type="scientific">Eucampia antarctica</name>
    <dbReference type="NCBI Taxonomy" id="49252"/>
    <lineage>
        <taxon>Eukaryota</taxon>
        <taxon>Sar</taxon>
        <taxon>Stramenopiles</taxon>
        <taxon>Ochrophyta</taxon>
        <taxon>Bacillariophyta</taxon>
        <taxon>Mediophyceae</taxon>
        <taxon>Biddulphiophycidae</taxon>
        <taxon>Hemiaulales</taxon>
        <taxon>Hemiaulaceae</taxon>
        <taxon>Eucampia</taxon>
    </lineage>
</organism>
<evidence type="ECO:0000313" key="1">
    <source>
        <dbReference type="EMBL" id="CAD9658260.1"/>
    </source>
</evidence>
<dbReference type="Pfam" id="PF17963">
    <property type="entry name" value="Big_9"/>
    <property type="match status" value="1"/>
</dbReference>
<accession>A0A7S2VZL9</accession>
<proteinExistence type="predicted"/>
<dbReference type="Gene3D" id="2.60.40.3440">
    <property type="match status" value="1"/>
</dbReference>